<evidence type="ECO:0000256" key="1">
    <source>
        <dbReference type="SAM" id="MobiDB-lite"/>
    </source>
</evidence>
<protein>
    <submittedName>
        <fullName evidence="2">Uncharacterized protein</fullName>
    </submittedName>
</protein>
<proteinExistence type="predicted"/>
<dbReference type="KEGG" id="svl:Strvi_1170"/>
<name>G2PAB7_STRV4</name>
<sequence length="304" mass="34881">MSNDPVAMNAPQRRDGDSVGGLLDGSTTFEELRERAIALRKEGMSRRQIRDRLKVSNNDILNRLLEGEPPPEWTKRPNAKDDLRAKAREMRLQGMTYDRIQLELGCSKSSISLWVRDLPKPDRPPRTREEASAIAKRGWEATLRQREVERQRTKLAAAREIGPLTDRELFMAGVTLYWAEGVKDKPHTRREYLQFINSDPDVITLHLRWLNLLKVPREHLRLHVSIHESADVTSAERYWADLTGVDVSTFGKTTLKKHNPETVRKNIGDDYRGCLVVCVANSADLYRRIEGWWYGIVVGAQSTD</sequence>
<dbReference type="eggNOG" id="COG3415">
    <property type="taxonomic scope" value="Bacteria"/>
</dbReference>
<feature type="region of interest" description="Disordered" evidence="1">
    <location>
        <begin position="1"/>
        <end position="23"/>
    </location>
</feature>
<evidence type="ECO:0000313" key="2">
    <source>
        <dbReference type="EMBL" id="AEM80926.1"/>
    </source>
</evidence>
<keyword evidence="3" id="KW-1185">Reference proteome</keyword>
<dbReference type="EMBL" id="CP002994">
    <property type="protein sequence ID" value="AEM80926.1"/>
    <property type="molecule type" value="Genomic_DNA"/>
</dbReference>
<evidence type="ECO:0000313" key="3">
    <source>
        <dbReference type="Proteomes" id="UP000008703"/>
    </source>
</evidence>
<reference evidence="2" key="1">
    <citation type="submission" date="2011-08" db="EMBL/GenBank/DDBJ databases">
        <title>Complete sequence of chromosome of Streptomyces violaceusniger Tu 4113.</title>
        <authorList>
            <consortium name="US DOE Joint Genome Institute"/>
            <person name="Lucas S."/>
            <person name="Han J."/>
            <person name="Lapidus A."/>
            <person name="Cheng J.-F."/>
            <person name="Goodwin L."/>
            <person name="Pitluck S."/>
            <person name="Peters L."/>
            <person name="Ivanova N."/>
            <person name="Daligault H."/>
            <person name="Detter J.C."/>
            <person name="Han C."/>
            <person name="Tapia R."/>
            <person name="Land M."/>
            <person name="Hauser L."/>
            <person name="Kyrpides N."/>
            <person name="Ivanova N."/>
            <person name="Pagani I."/>
            <person name="Hagen A."/>
            <person name="Katz L."/>
            <person name="Fiedler H.-P."/>
            <person name="Keasling J."/>
            <person name="Fortman J."/>
            <person name="Woyke T."/>
        </authorList>
    </citation>
    <scope>NUCLEOTIDE SEQUENCE [LARGE SCALE GENOMIC DNA]</scope>
    <source>
        <strain evidence="2">Tu 4113</strain>
    </source>
</reference>
<gene>
    <name evidence="2" type="ORF">Strvi_1170</name>
</gene>
<dbReference type="Proteomes" id="UP000008703">
    <property type="component" value="Chromosome"/>
</dbReference>
<organism evidence="2 3">
    <name type="scientific">Streptomyces violaceusniger (strain Tu 4113)</name>
    <dbReference type="NCBI Taxonomy" id="653045"/>
    <lineage>
        <taxon>Bacteria</taxon>
        <taxon>Bacillati</taxon>
        <taxon>Actinomycetota</taxon>
        <taxon>Actinomycetes</taxon>
        <taxon>Kitasatosporales</taxon>
        <taxon>Streptomycetaceae</taxon>
        <taxon>Streptomyces</taxon>
        <taxon>Streptomyces violaceusniger group</taxon>
    </lineage>
</organism>
<accession>G2PAB7</accession>
<dbReference type="HOGENOM" id="CLU_058432_0_0_11"/>
<dbReference type="AlphaFoldDB" id="G2PAB7"/>